<keyword evidence="3" id="KW-1185">Reference proteome</keyword>
<accession>A0A9P7KD84</accession>
<evidence type="ECO:0000313" key="2">
    <source>
        <dbReference type="EMBL" id="KAG5647741.1"/>
    </source>
</evidence>
<feature type="compositionally biased region" description="Basic and acidic residues" evidence="1">
    <location>
        <begin position="147"/>
        <end position="180"/>
    </location>
</feature>
<feature type="compositionally biased region" description="Low complexity" evidence="1">
    <location>
        <begin position="205"/>
        <end position="227"/>
    </location>
</feature>
<evidence type="ECO:0000313" key="3">
    <source>
        <dbReference type="Proteomes" id="UP000775547"/>
    </source>
</evidence>
<comment type="caution">
    <text evidence="2">The sequence shown here is derived from an EMBL/GenBank/DDBJ whole genome shotgun (WGS) entry which is preliminary data.</text>
</comment>
<dbReference type="Proteomes" id="UP000775547">
    <property type="component" value="Unassembled WGS sequence"/>
</dbReference>
<feature type="region of interest" description="Disordered" evidence="1">
    <location>
        <begin position="22"/>
        <end position="277"/>
    </location>
</feature>
<name>A0A9P7KD84_9AGAR</name>
<dbReference type="AlphaFoldDB" id="A0A9P7KD84"/>
<sequence>MYTLAYRPCVGRRVARSVHQFSRLNSSKASSSPAAPRTAPSKAASTTPPAVEASSEKSASNARIASSWDNISIPSREEILNRPRKVVPGDARGSDYKPDLSYLKKGSPTSFASRLAANAGNNDGTPSESTTNPDSKPPKLSKSQKQKQREREQRAADLTAQRRAERLRREAAQAQEEPKAQAKPVRQSLSSLGTFEGTDQFAPVSGRKGQSSQRGQQSGQLGEQSGQHNQQHARRGGSASRGGRSGTRAQDSKRSRQPVIRKTPTTEIDQTLASEDVTLETLENGGDDKAPAEFRNPDFIVTNLDDLFGPTPAQRFEDVTRATTPFTEDQVQWLRETYGGDYLRLAPHSDADFNMEPRKLGPLKHAQMVLSKRGDIPFGARKDALDVIGSALRE</sequence>
<dbReference type="OrthoDB" id="2971908at2759"/>
<evidence type="ECO:0000256" key="1">
    <source>
        <dbReference type="SAM" id="MobiDB-lite"/>
    </source>
</evidence>
<organism evidence="2 3">
    <name type="scientific">Asterophora parasitica</name>
    <dbReference type="NCBI Taxonomy" id="117018"/>
    <lineage>
        <taxon>Eukaryota</taxon>
        <taxon>Fungi</taxon>
        <taxon>Dikarya</taxon>
        <taxon>Basidiomycota</taxon>
        <taxon>Agaricomycotina</taxon>
        <taxon>Agaricomycetes</taxon>
        <taxon>Agaricomycetidae</taxon>
        <taxon>Agaricales</taxon>
        <taxon>Tricholomatineae</taxon>
        <taxon>Lyophyllaceae</taxon>
        <taxon>Asterophora</taxon>
    </lineage>
</organism>
<protein>
    <submittedName>
        <fullName evidence="2">Uncharacterized protein</fullName>
    </submittedName>
</protein>
<proteinExistence type="predicted"/>
<dbReference type="EMBL" id="JABCKV010000007">
    <property type="protein sequence ID" value="KAG5647741.1"/>
    <property type="molecule type" value="Genomic_DNA"/>
</dbReference>
<feature type="compositionally biased region" description="Polar residues" evidence="1">
    <location>
        <begin position="119"/>
        <end position="132"/>
    </location>
</feature>
<feature type="compositionally biased region" description="Low complexity" evidence="1">
    <location>
        <begin position="26"/>
        <end position="50"/>
    </location>
</feature>
<gene>
    <name evidence="2" type="ORF">DXG03_008464</name>
</gene>
<reference evidence="2" key="1">
    <citation type="submission" date="2020-07" db="EMBL/GenBank/DDBJ databases">
        <authorList>
            <person name="Nieuwenhuis M."/>
            <person name="Van De Peppel L.J.J."/>
        </authorList>
    </citation>
    <scope>NUCLEOTIDE SEQUENCE</scope>
    <source>
        <strain evidence="2">AP01</strain>
        <tissue evidence="2">Mycelium</tissue>
    </source>
</reference>
<reference evidence="2" key="2">
    <citation type="submission" date="2021-10" db="EMBL/GenBank/DDBJ databases">
        <title>Phylogenomics reveals ancestral predisposition of the termite-cultivated fungus Termitomyces towards a domesticated lifestyle.</title>
        <authorList>
            <person name="Auxier B."/>
            <person name="Grum-Grzhimaylo A."/>
            <person name="Cardenas M.E."/>
            <person name="Lodge J.D."/>
            <person name="Laessoe T."/>
            <person name="Pedersen O."/>
            <person name="Smith M.E."/>
            <person name="Kuyper T.W."/>
            <person name="Franco-Molano E.A."/>
            <person name="Baroni T.J."/>
            <person name="Aanen D.K."/>
        </authorList>
    </citation>
    <scope>NUCLEOTIDE SEQUENCE</scope>
    <source>
        <strain evidence="2">AP01</strain>
        <tissue evidence="2">Mycelium</tissue>
    </source>
</reference>
<feature type="compositionally biased region" description="Polar residues" evidence="1">
    <location>
        <begin position="56"/>
        <end position="73"/>
    </location>
</feature>
<feature type="compositionally biased region" description="Polar residues" evidence="1">
    <location>
        <begin position="263"/>
        <end position="273"/>
    </location>
</feature>